<comment type="caution">
    <text evidence="3">The sequence shown here is derived from an EMBL/GenBank/DDBJ whole genome shotgun (WGS) entry which is preliminary data.</text>
</comment>
<name>A0ABD2KZG8_9BILA</name>
<protein>
    <recommendedName>
        <fullName evidence="5">Secreted protein</fullName>
    </recommendedName>
</protein>
<feature type="region of interest" description="Disordered" evidence="1">
    <location>
        <begin position="63"/>
        <end position="86"/>
    </location>
</feature>
<feature type="compositionally biased region" description="Basic and acidic residues" evidence="1">
    <location>
        <begin position="72"/>
        <end position="86"/>
    </location>
</feature>
<evidence type="ECO:0008006" key="5">
    <source>
        <dbReference type="Google" id="ProtNLM"/>
    </source>
</evidence>
<feature type="signal peptide" evidence="2">
    <location>
        <begin position="1"/>
        <end position="28"/>
    </location>
</feature>
<accession>A0ABD2KZG8</accession>
<evidence type="ECO:0000313" key="4">
    <source>
        <dbReference type="Proteomes" id="UP001620626"/>
    </source>
</evidence>
<proteinExistence type="predicted"/>
<keyword evidence="4" id="KW-1185">Reference proteome</keyword>
<dbReference type="AlphaFoldDB" id="A0ABD2KZG8"/>
<sequence length="86" mass="9768">MLASLHCLTITIQFSLFFAVWPSSQTHASPELQFFSRRIPFGIWEVYSSCSSVEKTMPKRVAKQSQNLGLNQREENEGQTKAKCGE</sequence>
<gene>
    <name evidence="3" type="ORF">niasHT_014455</name>
</gene>
<keyword evidence="2" id="KW-0732">Signal</keyword>
<dbReference type="EMBL" id="JBICBT010000591">
    <property type="protein sequence ID" value="KAL3108306.1"/>
    <property type="molecule type" value="Genomic_DNA"/>
</dbReference>
<reference evidence="3 4" key="1">
    <citation type="submission" date="2024-10" db="EMBL/GenBank/DDBJ databases">
        <authorList>
            <person name="Kim D."/>
        </authorList>
    </citation>
    <scope>NUCLEOTIDE SEQUENCE [LARGE SCALE GENOMIC DNA]</scope>
    <source>
        <strain evidence="3">BH-2024</strain>
    </source>
</reference>
<evidence type="ECO:0000313" key="3">
    <source>
        <dbReference type="EMBL" id="KAL3108306.1"/>
    </source>
</evidence>
<evidence type="ECO:0000256" key="1">
    <source>
        <dbReference type="SAM" id="MobiDB-lite"/>
    </source>
</evidence>
<organism evidence="3 4">
    <name type="scientific">Heterodera trifolii</name>
    <dbReference type="NCBI Taxonomy" id="157864"/>
    <lineage>
        <taxon>Eukaryota</taxon>
        <taxon>Metazoa</taxon>
        <taxon>Ecdysozoa</taxon>
        <taxon>Nematoda</taxon>
        <taxon>Chromadorea</taxon>
        <taxon>Rhabditida</taxon>
        <taxon>Tylenchina</taxon>
        <taxon>Tylenchomorpha</taxon>
        <taxon>Tylenchoidea</taxon>
        <taxon>Heteroderidae</taxon>
        <taxon>Heteroderinae</taxon>
        <taxon>Heterodera</taxon>
    </lineage>
</organism>
<evidence type="ECO:0000256" key="2">
    <source>
        <dbReference type="SAM" id="SignalP"/>
    </source>
</evidence>
<feature type="chain" id="PRO_5044829311" description="Secreted protein" evidence="2">
    <location>
        <begin position="29"/>
        <end position="86"/>
    </location>
</feature>
<dbReference type="Proteomes" id="UP001620626">
    <property type="component" value="Unassembled WGS sequence"/>
</dbReference>